<organism evidence="3">
    <name type="scientific">Escherichia albertii</name>
    <dbReference type="NCBI Taxonomy" id="208962"/>
    <lineage>
        <taxon>Bacteria</taxon>
        <taxon>Pseudomonadati</taxon>
        <taxon>Pseudomonadota</taxon>
        <taxon>Gammaproteobacteria</taxon>
        <taxon>Enterobacterales</taxon>
        <taxon>Enterobacteriaceae</taxon>
        <taxon>Escherichia</taxon>
    </lineage>
</organism>
<proteinExistence type="predicted"/>
<dbReference type="EMBL" id="LC494353">
    <property type="protein sequence ID" value="BBM63106.1"/>
    <property type="molecule type" value="Genomic_DNA"/>
</dbReference>
<dbReference type="Pfam" id="PF13477">
    <property type="entry name" value="Glyco_trans_4_2"/>
    <property type="match status" value="1"/>
</dbReference>
<dbReference type="AlphaFoldDB" id="A0A5A4U7F3"/>
<sequence length="373" mass="41849">MKMLLIGNQSSTIILFRKAVIENLIAKNIKVYTLTMDNDEDNFNKIKKIGAIPLSYSFSRSGINPISDFFNTFLLARKIKEINPDSVLCFFPKPVIYGTLAAMIAGVKKRYALLEGLGFCFTENKYNDSFKKIVLRKIQGFLYKIALPFATKVLFLNNDDYLDLVVKNNIKIKGYKVIGGIGVNLNEFCYHPPLCGEIHFGMVARLLREKGVCEFVEAAKIIKAKYPMIRFSIAGDFDDNPGGIDAAQIASWKAEGYVEFLGPCSYIKKYLEGISVFVLPSYREGVPKSTQEAMAIGRAIITTDVPGCRETVIDGYNGYLVPPWNAKKLALVMETFIQERELIATMGLNSRRFALSKFNEREAANSLVNIIIE</sequence>
<dbReference type="Gene3D" id="3.40.50.2000">
    <property type="entry name" value="Glycogen Phosphorylase B"/>
    <property type="match status" value="2"/>
</dbReference>
<dbReference type="PANTHER" id="PTHR12526">
    <property type="entry name" value="GLYCOSYLTRANSFERASE"/>
    <property type="match status" value="1"/>
</dbReference>
<reference evidence="3" key="1">
    <citation type="submission" date="2019-07" db="EMBL/GenBank/DDBJ databases">
        <title>Overview of O-antigen diversity of Escherichia albertii, an emerging enteropathogen; genetic structure, serology, and development of O-genotyping method.</title>
        <authorList>
            <person name="Ooka T."/>
            <person name="Seto K."/>
            <person name="Ogura Y."/>
            <person name="Iguchi A."/>
            <person name="Imura N."/>
            <person name="Honda M."/>
            <person name="Etoh Y."/>
            <person name="Ikeda T."/>
            <person name="Sugitani W."/>
            <person name="Konno T."/>
            <person name="Kawano K."/>
            <person name="Kudo Y."/>
            <person name="Murakami K."/>
            <person name="Hayashi T."/>
            <person name="Nishi J."/>
        </authorList>
    </citation>
    <scope>NUCLEOTIDE SEQUENCE</scope>
    <source>
        <strain evidence="3">07-3866</strain>
    </source>
</reference>
<protein>
    <submittedName>
        <fullName evidence="3">Glycosyltransferase family 1 protein</fullName>
    </submittedName>
</protein>
<dbReference type="GO" id="GO:0016757">
    <property type="term" value="F:glycosyltransferase activity"/>
    <property type="evidence" value="ECO:0007669"/>
    <property type="project" value="UniProtKB-ARBA"/>
</dbReference>
<keyword evidence="3" id="KW-0808">Transferase</keyword>
<evidence type="ECO:0000313" key="3">
    <source>
        <dbReference type="EMBL" id="BBM63106.1"/>
    </source>
</evidence>
<feature type="domain" description="Glycosyltransferase subfamily 4-like N-terminal" evidence="2">
    <location>
        <begin position="2"/>
        <end position="155"/>
    </location>
</feature>
<name>A0A5A4U7F3_ESCAL</name>
<evidence type="ECO:0000259" key="2">
    <source>
        <dbReference type="Pfam" id="PF13477"/>
    </source>
</evidence>
<dbReference type="Pfam" id="PF00534">
    <property type="entry name" value="Glycos_transf_1"/>
    <property type="match status" value="1"/>
</dbReference>
<accession>A0A5A4U7F3</accession>
<dbReference type="RefSeq" id="WP_125317469.1">
    <property type="nucleotide sequence ID" value="NZ_CP030781.1"/>
</dbReference>
<dbReference type="SUPFAM" id="SSF53756">
    <property type="entry name" value="UDP-Glycosyltransferase/glycogen phosphorylase"/>
    <property type="match status" value="1"/>
</dbReference>
<feature type="domain" description="Glycosyl transferase family 1" evidence="1">
    <location>
        <begin position="200"/>
        <end position="351"/>
    </location>
</feature>
<dbReference type="PANTHER" id="PTHR12526:SF638">
    <property type="entry name" value="SPORE COAT PROTEIN SA"/>
    <property type="match status" value="1"/>
</dbReference>
<evidence type="ECO:0000259" key="1">
    <source>
        <dbReference type="Pfam" id="PF00534"/>
    </source>
</evidence>
<dbReference type="CDD" id="cd03808">
    <property type="entry name" value="GT4_CapM-like"/>
    <property type="match status" value="1"/>
</dbReference>
<dbReference type="InterPro" id="IPR028098">
    <property type="entry name" value="Glyco_trans_4-like_N"/>
</dbReference>
<dbReference type="InterPro" id="IPR001296">
    <property type="entry name" value="Glyco_trans_1"/>
</dbReference>